<dbReference type="InterPro" id="IPR038770">
    <property type="entry name" value="Na+/solute_symporter_sf"/>
</dbReference>
<feature type="transmembrane region" description="Helical" evidence="1">
    <location>
        <begin position="182"/>
        <end position="203"/>
    </location>
</feature>
<dbReference type="EMBL" id="FWFP01000001">
    <property type="protein sequence ID" value="SLN10584.1"/>
    <property type="molecule type" value="Genomic_DNA"/>
</dbReference>
<dbReference type="Proteomes" id="UP000193778">
    <property type="component" value="Unassembled WGS sequence"/>
</dbReference>
<keyword evidence="3" id="KW-1185">Reference proteome</keyword>
<accession>A0A1X6Y6R6</accession>
<dbReference type="Gene3D" id="1.20.1530.20">
    <property type="match status" value="1"/>
</dbReference>
<feature type="transmembrane region" description="Helical" evidence="1">
    <location>
        <begin position="209"/>
        <end position="228"/>
    </location>
</feature>
<evidence type="ECO:0000256" key="1">
    <source>
        <dbReference type="SAM" id="Phobius"/>
    </source>
</evidence>
<keyword evidence="1" id="KW-0472">Membrane</keyword>
<proteinExistence type="predicted"/>
<feature type="transmembrane region" description="Helical" evidence="1">
    <location>
        <begin position="53"/>
        <end position="75"/>
    </location>
</feature>
<feature type="transmembrane region" description="Helical" evidence="1">
    <location>
        <begin position="112"/>
        <end position="133"/>
    </location>
</feature>
<gene>
    <name evidence="2" type="ORF">RUM8411_00102</name>
</gene>
<keyword evidence="1" id="KW-0812">Transmembrane</keyword>
<feature type="transmembrane region" description="Helical" evidence="1">
    <location>
        <begin position="25"/>
        <end position="46"/>
    </location>
</feature>
<name>A0A1X6Y6R6_9RHOB</name>
<organism evidence="2 3">
    <name type="scientific">Ruegeria meonggei</name>
    <dbReference type="NCBI Taxonomy" id="1446476"/>
    <lineage>
        <taxon>Bacteria</taxon>
        <taxon>Pseudomonadati</taxon>
        <taxon>Pseudomonadota</taxon>
        <taxon>Alphaproteobacteria</taxon>
        <taxon>Rhodobacterales</taxon>
        <taxon>Roseobacteraceae</taxon>
        <taxon>Ruegeria</taxon>
    </lineage>
</organism>
<feature type="transmembrane region" description="Helical" evidence="1">
    <location>
        <begin position="81"/>
        <end position="100"/>
    </location>
</feature>
<feature type="transmembrane region" description="Helical" evidence="1">
    <location>
        <begin position="139"/>
        <end position="161"/>
    </location>
</feature>
<evidence type="ECO:0000313" key="3">
    <source>
        <dbReference type="Proteomes" id="UP000193778"/>
    </source>
</evidence>
<reference evidence="3" key="1">
    <citation type="submission" date="2017-03" db="EMBL/GenBank/DDBJ databases">
        <authorList>
            <person name="Rodrigo-Torres L."/>
            <person name="Arahal R.D."/>
            <person name="Lucena T."/>
        </authorList>
    </citation>
    <scope>NUCLEOTIDE SEQUENCE [LARGE SCALE GENOMIC DNA]</scope>
    <source>
        <strain evidence="3">CECT 8411</strain>
    </source>
</reference>
<evidence type="ECO:0008006" key="4">
    <source>
        <dbReference type="Google" id="ProtNLM"/>
    </source>
</evidence>
<evidence type="ECO:0000313" key="2">
    <source>
        <dbReference type="EMBL" id="SLN10584.1"/>
    </source>
</evidence>
<keyword evidence="1" id="KW-1133">Transmembrane helix</keyword>
<sequence>MLAGLIAGLLLPGLAQPMRPLLPPMVVLLLFVTVLRMQPESILGSIRHLPQVIAIVVALQLALPLLVLAGGAAGAWIGSPVLFALLVMTAAPSIAGSPNLCRMMGHSPEFALRLLVVGTALLPLTMAPVFWLAPELGSFSAVLWAAGKLLITISLATAVAITLRKTMLRTPSEDTELSLEGLANITLAVFVVGLMPSVSESLLMDTGQALFWIVFVCVVNFGAQVVFFKLTQFRLPPASATAVSVISANRNIALFFVALPPDVTAPIMVFIGAYQIPMYLTPLVMRWLYQRGPKPTGQ</sequence>
<dbReference type="AlphaFoldDB" id="A0A1X6Y6R6"/>
<protein>
    <recommendedName>
        <fullName evidence="4">Sodium Bile acid symporter family protein</fullName>
    </recommendedName>
</protein>